<protein>
    <submittedName>
        <fullName evidence="11">Uncharacterized protein</fullName>
    </submittedName>
</protein>
<dbReference type="GO" id="GO:0042060">
    <property type="term" value="P:wound healing"/>
    <property type="evidence" value="ECO:0007669"/>
    <property type="project" value="TreeGrafter"/>
</dbReference>
<dbReference type="GO" id="GO:0016020">
    <property type="term" value="C:membrane"/>
    <property type="evidence" value="ECO:0007669"/>
    <property type="project" value="TreeGrafter"/>
</dbReference>
<comment type="subcellular location">
    <subcellularLocation>
        <location evidence="1">Cell junction</location>
        <location evidence="1">Desmosome</location>
    </subcellularLocation>
</comment>
<dbReference type="SUPFAM" id="SSF75399">
    <property type="entry name" value="Plakin repeat"/>
    <property type="match status" value="2"/>
</dbReference>
<evidence type="ECO:0000313" key="11">
    <source>
        <dbReference type="EMBL" id="PWA15490.1"/>
    </source>
</evidence>
<keyword evidence="4" id="KW-0677">Repeat</keyword>
<feature type="coiled-coil region" evidence="7">
    <location>
        <begin position="823"/>
        <end position="854"/>
    </location>
</feature>
<dbReference type="FunFam" id="3.90.1290.10:FF:000002">
    <property type="entry name" value="Plectin a"/>
    <property type="match status" value="1"/>
</dbReference>
<dbReference type="GO" id="GO:0005737">
    <property type="term" value="C:cytoplasm"/>
    <property type="evidence" value="ECO:0007669"/>
    <property type="project" value="TreeGrafter"/>
</dbReference>
<dbReference type="EMBL" id="NHOQ01002686">
    <property type="protein sequence ID" value="PWA15490.1"/>
    <property type="molecule type" value="Genomic_DNA"/>
</dbReference>
<dbReference type="PANTHER" id="PTHR23169">
    <property type="entry name" value="ENVOPLAKIN"/>
    <property type="match status" value="1"/>
</dbReference>
<feature type="coiled-coil region" evidence="7">
    <location>
        <begin position="630"/>
        <end position="688"/>
    </location>
</feature>
<dbReference type="STRING" id="33528.ENSGAFP00000025759"/>
<evidence type="ECO:0000259" key="9">
    <source>
        <dbReference type="Pfam" id="PF23160"/>
    </source>
</evidence>
<organism evidence="11 12">
    <name type="scientific">Gambusia affinis</name>
    <name type="common">Western mosquitofish</name>
    <name type="synonym">Heterandria affinis</name>
    <dbReference type="NCBI Taxonomy" id="33528"/>
    <lineage>
        <taxon>Eukaryota</taxon>
        <taxon>Metazoa</taxon>
        <taxon>Chordata</taxon>
        <taxon>Craniata</taxon>
        <taxon>Vertebrata</taxon>
        <taxon>Euteleostomi</taxon>
        <taxon>Actinopterygii</taxon>
        <taxon>Neopterygii</taxon>
        <taxon>Teleostei</taxon>
        <taxon>Neoteleostei</taxon>
        <taxon>Acanthomorphata</taxon>
        <taxon>Ovalentaria</taxon>
        <taxon>Atherinomorphae</taxon>
        <taxon>Cyprinodontiformes</taxon>
        <taxon>Poeciliidae</taxon>
        <taxon>Poeciliinae</taxon>
        <taxon>Gambusia</taxon>
    </lineage>
</organism>
<keyword evidence="12" id="KW-1185">Reference proteome</keyword>
<dbReference type="Gene3D" id="2.30.30.40">
    <property type="entry name" value="SH3 Domains"/>
    <property type="match status" value="1"/>
</dbReference>
<evidence type="ECO:0000256" key="3">
    <source>
        <dbReference type="ARBA" id="ARBA00022553"/>
    </source>
</evidence>
<feature type="coiled-coil region" evidence="7">
    <location>
        <begin position="1393"/>
        <end position="1434"/>
    </location>
</feature>
<feature type="coiled-coil region" evidence="7">
    <location>
        <begin position="740"/>
        <end position="798"/>
    </location>
</feature>
<comment type="similarity">
    <text evidence="2">Belongs to the plakin or cytolinker family.</text>
</comment>
<dbReference type="InterPro" id="IPR058847">
    <property type="entry name" value="Plectin_PPL"/>
</dbReference>
<dbReference type="Gene3D" id="3.90.1290.10">
    <property type="entry name" value="Plakin repeat"/>
    <property type="match status" value="1"/>
</dbReference>
<keyword evidence="5" id="KW-0965">Cell junction</keyword>
<evidence type="ECO:0000313" key="12">
    <source>
        <dbReference type="Proteomes" id="UP000250572"/>
    </source>
</evidence>
<dbReference type="GO" id="GO:0045104">
    <property type="term" value="P:intermediate filament cytoskeleton organization"/>
    <property type="evidence" value="ECO:0007669"/>
    <property type="project" value="InterPro"/>
</dbReference>
<dbReference type="FunFam" id="3.30.160.780:FF:000001">
    <property type="entry name" value="Plectin a"/>
    <property type="match status" value="1"/>
</dbReference>
<evidence type="ECO:0000256" key="1">
    <source>
        <dbReference type="ARBA" id="ARBA00004568"/>
    </source>
</evidence>
<dbReference type="PANTHER" id="PTHR23169:SF7">
    <property type="entry name" value="ENVOPLAKIN"/>
    <property type="match status" value="1"/>
</dbReference>
<dbReference type="Pfam" id="PF00681">
    <property type="entry name" value="Plectin"/>
    <property type="match status" value="3"/>
</dbReference>
<dbReference type="Proteomes" id="UP000250572">
    <property type="component" value="Unassembled WGS sequence"/>
</dbReference>
<dbReference type="GO" id="GO:0005882">
    <property type="term" value="C:intermediate filament"/>
    <property type="evidence" value="ECO:0007669"/>
    <property type="project" value="TreeGrafter"/>
</dbReference>
<keyword evidence="6 7" id="KW-0175">Coiled coil</keyword>
<dbReference type="SUPFAM" id="SSF46966">
    <property type="entry name" value="Spectrin repeat"/>
    <property type="match status" value="2"/>
</dbReference>
<feature type="domain" description="Periplakin-like plectin repeat" evidence="10">
    <location>
        <begin position="1550"/>
        <end position="1693"/>
    </location>
</feature>
<dbReference type="SMART" id="SM00250">
    <property type="entry name" value="PLEC"/>
    <property type="match status" value="7"/>
</dbReference>
<evidence type="ECO:0000256" key="2">
    <source>
        <dbReference type="ARBA" id="ARBA00009109"/>
    </source>
</evidence>
<feature type="coiled-coil region" evidence="7">
    <location>
        <begin position="1333"/>
        <end position="1367"/>
    </location>
</feature>
<proteinExistence type="inferred from homology"/>
<comment type="caution">
    <text evidence="11">The sequence shown here is derived from an EMBL/GenBank/DDBJ whole genome shotgun (WGS) entry which is preliminary data.</text>
</comment>
<dbReference type="Pfam" id="PF26346">
    <property type="entry name" value="Plectin_PPL"/>
    <property type="match status" value="3"/>
</dbReference>
<evidence type="ECO:0000259" key="8">
    <source>
        <dbReference type="Pfam" id="PF17902"/>
    </source>
</evidence>
<feature type="domain" description="Desmoplakin SH3" evidence="8">
    <location>
        <begin position="491"/>
        <end position="555"/>
    </location>
</feature>
<dbReference type="GO" id="GO:0005198">
    <property type="term" value="F:structural molecule activity"/>
    <property type="evidence" value="ECO:0007669"/>
    <property type="project" value="TreeGrafter"/>
</dbReference>
<evidence type="ECO:0000256" key="5">
    <source>
        <dbReference type="ARBA" id="ARBA00022949"/>
    </source>
</evidence>
<sequence length="2165" mass="248330">MCPLGTNPGRVTINTLLSCLGQRRNRKTKQAERPNKSAAGFQEQVPLSFRRMSGLAHAQGCRSCGKDVSELSAVIQRMQKNADQVEKNILRTEELLAADQEGQKKSKKLIHQRENSVNLGEVEKLLKDLFLDVGRAKKLKHPQISEIETDVKNLHDRWVKGCATFRDLYDQGQELKQKIDWGPVLQEKLGQILGEEYGPNLYHVEKQIAEHNILHQEIEAYGSQLQPSSAASPVTASTCITSCLAVPKAEPSPVFLVRFQEDYNSFKEKYAQLLLSLELLSERSRVFALRLQESSKLRRKHLASLYEYMQSCSKELVYLSGQQERIINRDWSDRMVDPSGVRTEYEVKLLNRATLIAADHSKFKLNGLLAHEEEVNKLQVEGSELVETNHPGSQTINTMIDRVQLEWQSFLNLCIAQEIHLENIDIYKKFQLDAETLAESLQKLSSTLDPKSLTNKSNPEILLALEGEEPSVRRNEQRVEALRELSGSVAPLKLRRTQPTKPTTVVSLCDWADENGAVERGQAMILRSNSDNKYWELQDSQGRTTSLPGACFEIPPPDPEALDTLKSLDGKLADLKRRRSALMDSLKTPTVEVIRPKQAGERKTAFKNRMTIDRHSRSAVVNSPPEDPRVAELNSDIDKINKALGRNEKEILNRLRTPLDTGAPMQDLEKRQQENEKSALAVKKLESDKSAVQREVDPILAQKPLGPTAAMLPLKLSATDNEIHNINTLIDLYNKKATASMFLEKQLEKTEETVSGFEQQLAKDGVILDQPNVLQNRTKKLESTLKDVVSKKEELNKLGKDLDLTKQACSPLQQRFSEYCPDIRRQESRVQLLKNRYANVRNQLQERVALLKRASNKNQEFNNVAQSLDFFLLNLPDNAVKPTDGVGEILAKEKSQKKVVEDIEKKSGDLHRLRDLSKDLQGILNVSTEYEIKSKTYCGTLNDSDDVDSEVYENVEENTYKATAPKKRLTSTLAQDVQRMEKDLLNRFAEISAEKTQQLSQLETAKNITAMNEEKVSQVAVSQQLQLQSQQKKVEVADSLKKELEEEVNRRSHAENNLETHRKRFLSLKQRRGVERLEEKEVLQYYRDPKLEADVKTLKNRIQDEEFSRSRIQSEIELLNEKIVTVELQLTKVEPKLVTKVLTEYERDPKLDKEAADIRDEMERIRTELQTRDTETVHVKSELTLLSQLKQKIREKVVKKEVVRLEKDPEMLKAVLTFQGDIAEEELRCKSLHDIIFSTRSQINTLERVIPSIEPKIVTKVVKQVQQAPELLDESHKIRMALEEEKDENVILKKDLATLQLRFDELELLKPKVEVKEIVNEIYRVDPDTEVELVRLKKVLQDLSQNRSDLENKIDSVTATLTTLRSQKPKVEYKEVTQEVIKEEKSPEVTRELQRLSNQVSRLQVNYDTTLELLTHLRKERDELKSEKSKVETKLLTKEVIKYENDPLLEKEADRLRRDVREEIQCRRSVEECLFELQNQYITLERQKPEEKIVTKEVIRLQKDPKQILEHDKLNRSLDDEMKARRKLELEVRQLRALIEEKERDLAKMDNRQKKIQTESELRQIKTRILEMENSPPPVEEKIIIEEVLKVERDPKLEKLTDCIRSDMEKESNNINRLEREIRNLRLKLEILQKEKSIEKVVYREVVRVEKDPAVEAERDHLREIVAHERNLRRNQEDSLQSINSQINQIKTSRSVTSQEETALITGRDALQREKEDLLRQLKTLESERQTTSITFQQQSRLMSERNQMARQRSLKTSSEVQRLEKEILNEKDKIHQRETLITELQNGITSEDHSETHTRETNLSTRITILDPDTGKDLSPYDAYVKGVIDRNHYLQLCQLECDWEEVTSTTPDGDITVLQDRKSGRQYSVKDALKDGRLTEYDVSLYKEGKLSISEFAFLVTGEKSKPYIPPVTPKSPSRPMPYSPLNSMSSPLRSSYGSLNTLQSSRNSLNNLTAATGDDYFPISGIFDTTTENRMSVRSALTRRLIDPDTALRLLEAQSASGGIVDLGKKDKFSVHKAVEYNLIDSGHKYKLLNAQKAFTGVEDPVTKGRLAVGQAAQKGYMPNEDAKRYMEAQYLTGGLVDPNKPGRLTIEEALAENLIDTTMANELKDEALHSKELVDPITKEKISYKQAMDRCKRDVTTGLLLLPAASTNAPSYSKYHS</sequence>
<dbReference type="Pfam" id="PF17902">
    <property type="entry name" value="SH3_10"/>
    <property type="match status" value="1"/>
</dbReference>
<evidence type="ECO:0000256" key="6">
    <source>
        <dbReference type="ARBA" id="ARBA00023054"/>
    </source>
</evidence>
<dbReference type="GO" id="GO:0030057">
    <property type="term" value="C:desmosome"/>
    <property type="evidence" value="ECO:0007669"/>
    <property type="project" value="UniProtKB-SubCell"/>
</dbReference>
<dbReference type="Pfam" id="PF23160">
    <property type="entry name" value="Spectrin_1st_PEPL"/>
    <property type="match status" value="1"/>
</dbReference>
<name>A0A315UZ90_GAMAF</name>
<feature type="coiled-coil region" evidence="7">
    <location>
        <begin position="68"/>
        <end position="95"/>
    </location>
</feature>
<accession>A0A315UZ90</accession>
<dbReference type="InterPro" id="IPR055419">
    <property type="entry name" value="Spectrin_PEPL/EVPL"/>
</dbReference>
<evidence type="ECO:0000259" key="10">
    <source>
        <dbReference type="Pfam" id="PF26346"/>
    </source>
</evidence>
<dbReference type="Gene3D" id="3.30.160.780">
    <property type="match status" value="1"/>
</dbReference>
<feature type="coiled-coil region" evidence="7">
    <location>
        <begin position="1511"/>
        <end position="1575"/>
    </location>
</feature>
<dbReference type="InterPro" id="IPR041615">
    <property type="entry name" value="Desmoplakin_SH3"/>
</dbReference>
<dbReference type="GO" id="GO:0045296">
    <property type="term" value="F:cadherin binding"/>
    <property type="evidence" value="ECO:0007669"/>
    <property type="project" value="TreeGrafter"/>
</dbReference>
<feature type="coiled-coil region" evidence="7">
    <location>
        <begin position="1601"/>
        <end position="1635"/>
    </location>
</feature>
<evidence type="ECO:0000256" key="4">
    <source>
        <dbReference type="ARBA" id="ARBA00022737"/>
    </source>
</evidence>
<dbReference type="Gene3D" id="1.20.58.60">
    <property type="match status" value="4"/>
</dbReference>
<feature type="coiled-coil region" evidence="7">
    <location>
        <begin position="1027"/>
        <end position="1064"/>
    </location>
</feature>
<reference evidence="11 12" key="1">
    <citation type="journal article" date="2018" name="G3 (Bethesda)">
        <title>A High-Quality Reference Genome for the Invasive Mosquitofish Gambusia affinis Using a Chicago Library.</title>
        <authorList>
            <person name="Hoffberg S.L."/>
            <person name="Troendle N.J."/>
            <person name="Glenn T.C."/>
            <person name="Mahmud O."/>
            <person name="Louha S."/>
            <person name="Chalopin D."/>
            <person name="Bennetzen J.L."/>
            <person name="Mauricio R."/>
        </authorList>
    </citation>
    <scope>NUCLEOTIDE SEQUENCE [LARGE SCALE GENOMIC DNA]</scope>
    <source>
        <strain evidence="11">NE01/NJP1002.9</strain>
        <tissue evidence="11">Muscle</tissue>
    </source>
</reference>
<keyword evidence="3" id="KW-0597">Phosphoprotein</keyword>
<feature type="coiled-coil region" evidence="7">
    <location>
        <begin position="1708"/>
        <end position="1781"/>
    </location>
</feature>
<feature type="domain" description="Periplakin-like plectin repeat" evidence="10">
    <location>
        <begin position="1327"/>
        <end position="1491"/>
    </location>
</feature>
<gene>
    <name evidence="11" type="ORF">CCH79_00014741</name>
</gene>
<feature type="domain" description="Periplakin-like plectin repeat" evidence="10">
    <location>
        <begin position="1089"/>
        <end position="1252"/>
    </location>
</feature>
<dbReference type="InterPro" id="IPR043197">
    <property type="entry name" value="Plakin"/>
</dbReference>
<dbReference type="InterPro" id="IPR001101">
    <property type="entry name" value="Plectin_repeat"/>
</dbReference>
<evidence type="ECO:0000256" key="7">
    <source>
        <dbReference type="SAM" id="Coils"/>
    </source>
</evidence>
<feature type="domain" description="Periplakin/Envoplakin N-terminal" evidence="9">
    <location>
        <begin position="78"/>
        <end position="170"/>
    </location>
</feature>
<dbReference type="InterPro" id="IPR035915">
    <property type="entry name" value="Plakin_repeat_sf"/>
</dbReference>